<accession>A0A1M5GD35</accession>
<sequence>MDKYDKTSESALWQSFKSGDKTAFKAIYYEYYMLLYRYGVKTSADTELAEDCLQDLFLKLWKNRENLGEVSSVKSYLYRAYIRTLFDAMKKFRKEHQFGDLSTETSESSIEETIIEGQTHTESNLHLHRALQHLSRRQRQVVLLHYFEGLSYKQIAEVLPIKYQAIRNCIHEAIKVLRKNIASRSG</sequence>
<dbReference type="CDD" id="cd06171">
    <property type="entry name" value="Sigma70_r4"/>
    <property type="match status" value="1"/>
</dbReference>
<dbReference type="EMBL" id="FQUQ01000004">
    <property type="protein sequence ID" value="SHG01643.1"/>
    <property type="molecule type" value="Genomic_DNA"/>
</dbReference>
<evidence type="ECO:0000313" key="8">
    <source>
        <dbReference type="Proteomes" id="UP000184287"/>
    </source>
</evidence>
<evidence type="ECO:0000256" key="3">
    <source>
        <dbReference type="ARBA" id="ARBA00023082"/>
    </source>
</evidence>
<comment type="similarity">
    <text evidence="1">Belongs to the sigma-70 factor family. ECF subfamily.</text>
</comment>
<dbReference type="STRING" id="288992.SAMN04488522_104165"/>
<dbReference type="GO" id="GO:0003677">
    <property type="term" value="F:DNA binding"/>
    <property type="evidence" value="ECO:0007669"/>
    <property type="project" value="InterPro"/>
</dbReference>
<dbReference type="GO" id="GO:0016987">
    <property type="term" value="F:sigma factor activity"/>
    <property type="evidence" value="ECO:0007669"/>
    <property type="project" value="UniProtKB-KW"/>
</dbReference>
<evidence type="ECO:0000256" key="2">
    <source>
        <dbReference type="ARBA" id="ARBA00023015"/>
    </source>
</evidence>
<dbReference type="Pfam" id="PF08281">
    <property type="entry name" value="Sigma70_r4_2"/>
    <property type="match status" value="1"/>
</dbReference>
<evidence type="ECO:0000256" key="4">
    <source>
        <dbReference type="ARBA" id="ARBA00023163"/>
    </source>
</evidence>
<keyword evidence="2" id="KW-0805">Transcription regulation</keyword>
<dbReference type="PANTHER" id="PTHR43133:SF46">
    <property type="entry name" value="RNA POLYMERASE SIGMA-70 FACTOR ECF SUBFAMILY"/>
    <property type="match status" value="1"/>
</dbReference>
<dbReference type="PANTHER" id="PTHR43133">
    <property type="entry name" value="RNA POLYMERASE ECF-TYPE SIGMA FACTO"/>
    <property type="match status" value="1"/>
</dbReference>
<dbReference type="InterPro" id="IPR014284">
    <property type="entry name" value="RNA_pol_sigma-70_dom"/>
</dbReference>
<dbReference type="RefSeq" id="WP_073232895.1">
    <property type="nucleotide sequence ID" value="NZ_FQUQ01000004.1"/>
</dbReference>
<keyword evidence="3" id="KW-0731">Sigma factor</keyword>
<dbReference type="Gene3D" id="1.10.10.10">
    <property type="entry name" value="Winged helix-like DNA-binding domain superfamily/Winged helix DNA-binding domain"/>
    <property type="match status" value="1"/>
</dbReference>
<dbReference type="InterPro" id="IPR036388">
    <property type="entry name" value="WH-like_DNA-bd_sf"/>
</dbReference>
<keyword evidence="8" id="KW-1185">Reference proteome</keyword>
<dbReference type="SUPFAM" id="SSF88946">
    <property type="entry name" value="Sigma2 domain of RNA polymerase sigma factors"/>
    <property type="match status" value="1"/>
</dbReference>
<dbReference type="Proteomes" id="UP000184287">
    <property type="component" value="Unassembled WGS sequence"/>
</dbReference>
<proteinExistence type="inferred from homology"/>
<gene>
    <name evidence="7" type="ORF">SAMN04488522_104165</name>
</gene>
<evidence type="ECO:0000259" key="5">
    <source>
        <dbReference type="Pfam" id="PF04542"/>
    </source>
</evidence>
<keyword evidence="4" id="KW-0804">Transcription</keyword>
<dbReference type="Pfam" id="PF04542">
    <property type="entry name" value="Sigma70_r2"/>
    <property type="match status" value="1"/>
</dbReference>
<dbReference type="NCBIfam" id="TIGR02937">
    <property type="entry name" value="sigma70-ECF"/>
    <property type="match status" value="1"/>
</dbReference>
<dbReference type="OrthoDB" id="9150024at2"/>
<feature type="domain" description="RNA polymerase sigma factor 70 region 4 type 2" evidence="6">
    <location>
        <begin position="127"/>
        <end position="175"/>
    </location>
</feature>
<protein>
    <submittedName>
        <fullName evidence="7">RNA polymerase sigma factor, sigma-70 family</fullName>
    </submittedName>
</protein>
<dbReference type="InterPro" id="IPR039425">
    <property type="entry name" value="RNA_pol_sigma-70-like"/>
</dbReference>
<name>A0A1M5GD35_9SPHI</name>
<organism evidence="7 8">
    <name type="scientific">Pedobacter caeni</name>
    <dbReference type="NCBI Taxonomy" id="288992"/>
    <lineage>
        <taxon>Bacteria</taxon>
        <taxon>Pseudomonadati</taxon>
        <taxon>Bacteroidota</taxon>
        <taxon>Sphingobacteriia</taxon>
        <taxon>Sphingobacteriales</taxon>
        <taxon>Sphingobacteriaceae</taxon>
        <taxon>Pedobacter</taxon>
    </lineage>
</organism>
<dbReference type="AlphaFoldDB" id="A0A1M5GD35"/>
<evidence type="ECO:0000256" key="1">
    <source>
        <dbReference type="ARBA" id="ARBA00010641"/>
    </source>
</evidence>
<dbReference type="Gene3D" id="1.10.1740.10">
    <property type="match status" value="1"/>
</dbReference>
<dbReference type="InterPro" id="IPR013324">
    <property type="entry name" value="RNA_pol_sigma_r3/r4-like"/>
</dbReference>
<dbReference type="InterPro" id="IPR013249">
    <property type="entry name" value="RNA_pol_sigma70_r4_t2"/>
</dbReference>
<dbReference type="InterPro" id="IPR007627">
    <property type="entry name" value="RNA_pol_sigma70_r2"/>
</dbReference>
<evidence type="ECO:0000259" key="6">
    <source>
        <dbReference type="Pfam" id="PF08281"/>
    </source>
</evidence>
<dbReference type="InterPro" id="IPR013325">
    <property type="entry name" value="RNA_pol_sigma_r2"/>
</dbReference>
<reference evidence="8" key="1">
    <citation type="submission" date="2016-11" db="EMBL/GenBank/DDBJ databases">
        <authorList>
            <person name="Varghese N."/>
            <person name="Submissions S."/>
        </authorList>
    </citation>
    <scope>NUCLEOTIDE SEQUENCE [LARGE SCALE GENOMIC DNA]</scope>
    <source>
        <strain evidence="8">DSM 16990</strain>
    </source>
</reference>
<dbReference type="GO" id="GO:0006352">
    <property type="term" value="P:DNA-templated transcription initiation"/>
    <property type="evidence" value="ECO:0007669"/>
    <property type="project" value="InterPro"/>
</dbReference>
<dbReference type="SUPFAM" id="SSF88659">
    <property type="entry name" value="Sigma3 and sigma4 domains of RNA polymerase sigma factors"/>
    <property type="match status" value="1"/>
</dbReference>
<feature type="domain" description="RNA polymerase sigma-70 region 2" evidence="5">
    <location>
        <begin position="29"/>
        <end position="91"/>
    </location>
</feature>
<evidence type="ECO:0000313" key="7">
    <source>
        <dbReference type="EMBL" id="SHG01643.1"/>
    </source>
</evidence>